<accession>A0A1Y2GW66</accession>
<evidence type="ECO:0000313" key="2">
    <source>
        <dbReference type="EMBL" id="ORZ26507.1"/>
    </source>
</evidence>
<dbReference type="OrthoDB" id="5863171at2759"/>
<dbReference type="AlphaFoldDB" id="A0A1Y2GW66"/>
<feature type="compositionally biased region" description="Low complexity" evidence="1">
    <location>
        <begin position="115"/>
        <end position="125"/>
    </location>
</feature>
<feature type="region of interest" description="Disordered" evidence="1">
    <location>
        <begin position="115"/>
        <end position="138"/>
    </location>
</feature>
<evidence type="ECO:0000313" key="3">
    <source>
        <dbReference type="Proteomes" id="UP000193648"/>
    </source>
</evidence>
<comment type="caution">
    <text evidence="2">The sequence shown here is derived from an EMBL/GenBank/DDBJ whole genome shotgun (WGS) entry which is preliminary data.</text>
</comment>
<sequence length="266" mass="29590">MMSKSHISYHSHHLAAAAATIASPLPSPAMTLNDSINPWANIITPSSPAPTLSTPTGVLAKDLSTPSVVYSSSTQPTISFDGSSQPKNVINDVFLSSTMLYDDVELYSNESSSSCFDSDSDSGFSTPTHHDEEHPMTPMSPFMESETEDRLYVAEECAESVDITESQEQQQSEEGECMSACEGNKKITKTRMIYCCTATVYCCVFFSQQMAVFQSFIPRTILQYIYFMLFLYDQAFEFMSWICLFSGHLFLSHPHALCSIFFFLSV</sequence>
<name>A0A1Y2GW66_9FUNG</name>
<dbReference type="InParanoid" id="A0A1Y2GW66"/>
<gene>
    <name evidence="2" type="ORF">BCR41DRAFT_224419</name>
</gene>
<evidence type="ECO:0000256" key="1">
    <source>
        <dbReference type="SAM" id="MobiDB-lite"/>
    </source>
</evidence>
<dbReference type="EMBL" id="MCFF01000007">
    <property type="protein sequence ID" value="ORZ26507.1"/>
    <property type="molecule type" value="Genomic_DNA"/>
</dbReference>
<reference evidence="2 3" key="1">
    <citation type="submission" date="2016-07" db="EMBL/GenBank/DDBJ databases">
        <title>Pervasive Adenine N6-methylation of Active Genes in Fungi.</title>
        <authorList>
            <consortium name="DOE Joint Genome Institute"/>
            <person name="Mondo S.J."/>
            <person name="Dannebaum R.O."/>
            <person name="Kuo R.C."/>
            <person name="Labutti K."/>
            <person name="Haridas S."/>
            <person name="Kuo A."/>
            <person name="Salamov A."/>
            <person name="Ahrendt S.R."/>
            <person name="Lipzen A."/>
            <person name="Sullivan W."/>
            <person name="Andreopoulos W.B."/>
            <person name="Clum A."/>
            <person name="Lindquist E."/>
            <person name="Daum C."/>
            <person name="Ramamoorthy G.K."/>
            <person name="Gryganskyi A."/>
            <person name="Culley D."/>
            <person name="Magnuson J.K."/>
            <person name="James T.Y."/>
            <person name="O'Malley M.A."/>
            <person name="Stajich J.E."/>
            <person name="Spatafora J.W."/>
            <person name="Visel A."/>
            <person name="Grigoriev I.V."/>
        </authorList>
    </citation>
    <scope>NUCLEOTIDE SEQUENCE [LARGE SCALE GENOMIC DNA]</scope>
    <source>
        <strain evidence="2 3">NRRL 3116</strain>
    </source>
</reference>
<organism evidence="2 3">
    <name type="scientific">Lobosporangium transversale</name>
    <dbReference type="NCBI Taxonomy" id="64571"/>
    <lineage>
        <taxon>Eukaryota</taxon>
        <taxon>Fungi</taxon>
        <taxon>Fungi incertae sedis</taxon>
        <taxon>Mucoromycota</taxon>
        <taxon>Mortierellomycotina</taxon>
        <taxon>Mortierellomycetes</taxon>
        <taxon>Mortierellales</taxon>
        <taxon>Mortierellaceae</taxon>
        <taxon>Lobosporangium</taxon>
    </lineage>
</organism>
<proteinExistence type="predicted"/>
<dbReference type="RefSeq" id="XP_021884272.1">
    <property type="nucleotide sequence ID" value="XM_022020028.1"/>
</dbReference>
<keyword evidence="3" id="KW-1185">Reference proteome</keyword>
<protein>
    <submittedName>
        <fullName evidence="2">Uncharacterized protein</fullName>
    </submittedName>
</protein>
<dbReference type="GeneID" id="33561872"/>
<dbReference type="Proteomes" id="UP000193648">
    <property type="component" value="Unassembled WGS sequence"/>
</dbReference>